<dbReference type="Proteomes" id="UP001221898">
    <property type="component" value="Unassembled WGS sequence"/>
</dbReference>
<reference evidence="2" key="1">
    <citation type="journal article" date="2023" name="Science">
        <title>Genome structures resolve the early diversification of teleost fishes.</title>
        <authorList>
            <person name="Parey E."/>
            <person name="Louis A."/>
            <person name="Montfort J."/>
            <person name="Bouchez O."/>
            <person name="Roques C."/>
            <person name="Iampietro C."/>
            <person name="Lluch J."/>
            <person name="Castinel A."/>
            <person name="Donnadieu C."/>
            <person name="Desvignes T."/>
            <person name="Floi Bucao C."/>
            <person name="Jouanno E."/>
            <person name="Wen M."/>
            <person name="Mejri S."/>
            <person name="Dirks R."/>
            <person name="Jansen H."/>
            <person name="Henkel C."/>
            <person name="Chen W.J."/>
            <person name="Zahm M."/>
            <person name="Cabau C."/>
            <person name="Klopp C."/>
            <person name="Thompson A.W."/>
            <person name="Robinson-Rechavi M."/>
            <person name="Braasch I."/>
            <person name="Lecointre G."/>
            <person name="Bobe J."/>
            <person name="Postlethwait J.H."/>
            <person name="Berthelot C."/>
            <person name="Roest Crollius H."/>
            <person name="Guiguen Y."/>
        </authorList>
    </citation>
    <scope>NUCLEOTIDE SEQUENCE</scope>
    <source>
        <strain evidence="2">NC1722</strain>
    </source>
</reference>
<accession>A0AAD7WF51</accession>
<evidence type="ECO:0000313" key="3">
    <source>
        <dbReference type="Proteomes" id="UP001221898"/>
    </source>
</evidence>
<dbReference type="AlphaFoldDB" id="A0AAD7WF51"/>
<keyword evidence="3" id="KW-1185">Reference proteome</keyword>
<evidence type="ECO:0000313" key="2">
    <source>
        <dbReference type="EMBL" id="KAJ8393659.1"/>
    </source>
</evidence>
<feature type="compositionally biased region" description="Basic and acidic residues" evidence="1">
    <location>
        <begin position="96"/>
        <end position="110"/>
    </location>
</feature>
<feature type="region of interest" description="Disordered" evidence="1">
    <location>
        <begin position="77"/>
        <end position="208"/>
    </location>
</feature>
<proteinExistence type="predicted"/>
<gene>
    <name evidence="2" type="ORF">AAFF_G00058780</name>
</gene>
<comment type="caution">
    <text evidence="2">The sequence shown here is derived from an EMBL/GenBank/DDBJ whole genome shotgun (WGS) entry which is preliminary data.</text>
</comment>
<evidence type="ECO:0000256" key="1">
    <source>
        <dbReference type="SAM" id="MobiDB-lite"/>
    </source>
</evidence>
<sequence length="208" mass="22065">MSPRPLADYCKLRRPNRRAGKANATKKPLAIFCALGGNLLGARRGGDKCLVKPALIPLVKRTRRCCCCRSSGFSAPARLPTSLPKKPPPDWPAFRRSRDASPLDRAGVRDEEADPTLATIREIPGAGAQGSARRSDLHGPPSCDETDTLPSPPPRDLTSRRPSSGNGCGRGYGTGPAASRGCVFESQVEPLPSSRERHSAFAGGSIKG</sequence>
<protein>
    <submittedName>
        <fullName evidence="2">Uncharacterized protein</fullName>
    </submittedName>
</protein>
<dbReference type="EMBL" id="JAINUG010000135">
    <property type="protein sequence ID" value="KAJ8393659.1"/>
    <property type="molecule type" value="Genomic_DNA"/>
</dbReference>
<organism evidence="2 3">
    <name type="scientific">Aldrovandia affinis</name>
    <dbReference type="NCBI Taxonomy" id="143900"/>
    <lineage>
        <taxon>Eukaryota</taxon>
        <taxon>Metazoa</taxon>
        <taxon>Chordata</taxon>
        <taxon>Craniata</taxon>
        <taxon>Vertebrata</taxon>
        <taxon>Euteleostomi</taxon>
        <taxon>Actinopterygii</taxon>
        <taxon>Neopterygii</taxon>
        <taxon>Teleostei</taxon>
        <taxon>Notacanthiformes</taxon>
        <taxon>Halosauridae</taxon>
        <taxon>Aldrovandia</taxon>
    </lineage>
</organism>
<name>A0AAD7WF51_9TELE</name>